<sequence>MKYYQDITLLPDAESALGFLWQKIYQQVHIALVEQKVDDQHSAIAVSFPNYGSKGFPLGNKLRLLAKEKGQLEKLNLARFLSRFEDYTHQKSIQPVPESTSHVAFVRRRVKGQARIEKDMLDKALLWSKKSGQNLELCLQQLEKSKPQIKQAPAFIWMESLETKTRNPMGSAKFPLFIERVELPEANEGLFNCYGLSAVRGEQIVSVPHF</sequence>
<dbReference type="InterPro" id="IPR013396">
    <property type="entry name" value="CRISPR-assoc_prot_Csy4"/>
</dbReference>
<dbReference type="Proteomes" id="UP000243793">
    <property type="component" value="Chromosome"/>
</dbReference>
<dbReference type="GO" id="GO:0004519">
    <property type="term" value="F:endonuclease activity"/>
    <property type="evidence" value="ECO:0007669"/>
    <property type="project" value="InterPro"/>
</dbReference>
<evidence type="ECO:0000313" key="2">
    <source>
        <dbReference type="Proteomes" id="UP000243793"/>
    </source>
</evidence>
<dbReference type="KEGG" id="ocm:CBP12_04340"/>
<protein>
    <submittedName>
        <fullName evidence="1">Type I-F CRISPR-associated endoribonuclease Cas6/Csy4</fullName>
    </submittedName>
</protein>
<name>A0A1Y0CWU2_9GAMM</name>
<dbReference type="NCBIfam" id="TIGR02563">
    <property type="entry name" value="cas_Csy4"/>
    <property type="match status" value="1"/>
</dbReference>
<dbReference type="OrthoDB" id="259831at2"/>
<dbReference type="AlphaFoldDB" id="A0A1Y0CWU2"/>
<dbReference type="EMBL" id="CP021376">
    <property type="protein sequence ID" value="ART79474.1"/>
    <property type="molecule type" value="Genomic_DNA"/>
</dbReference>
<dbReference type="RefSeq" id="WP_086963313.1">
    <property type="nucleotide sequence ID" value="NZ_CP021376.1"/>
</dbReference>
<reference evidence="2" key="1">
    <citation type="submission" date="2017-05" db="EMBL/GenBank/DDBJ databases">
        <authorList>
            <person name="Sung H."/>
        </authorList>
    </citation>
    <scope>NUCLEOTIDE SEQUENCE [LARGE SCALE GENOMIC DNA]</scope>
    <source>
        <strain evidence="2">AMac2203</strain>
    </source>
</reference>
<keyword evidence="2" id="KW-1185">Reference proteome</keyword>
<dbReference type="InterPro" id="IPR042564">
    <property type="entry name" value="CRISPR-Cas6/Csy4_sf"/>
</dbReference>
<accession>A0A1Y0CWU2</accession>
<dbReference type="GO" id="GO:0043571">
    <property type="term" value="P:maintenance of CRISPR repeat elements"/>
    <property type="evidence" value="ECO:0007669"/>
    <property type="project" value="InterPro"/>
</dbReference>
<dbReference type="Gene3D" id="3.30.70.2540">
    <property type="entry name" value="CRISPR-associated endoribonuclease Cas6/Csy4"/>
    <property type="match status" value="1"/>
</dbReference>
<dbReference type="Pfam" id="PF09618">
    <property type="entry name" value="Cas_Csy4"/>
    <property type="match status" value="1"/>
</dbReference>
<gene>
    <name evidence="1" type="ORF">CBP12_04340</name>
</gene>
<evidence type="ECO:0000313" key="1">
    <source>
        <dbReference type="EMBL" id="ART79474.1"/>
    </source>
</evidence>
<proteinExistence type="predicted"/>
<organism evidence="1 2">
    <name type="scientific">Oceanisphaera avium</name>
    <dbReference type="NCBI Taxonomy" id="1903694"/>
    <lineage>
        <taxon>Bacteria</taxon>
        <taxon>Pseudomonadati</taxon>
        <taxon>Pseudomonadota</taxon>
        <taxon>Gammaproteobacteria</taxon>
        <taxon>Aeromonadales</taxon>
        <taxon>Aeromonadaceae</taxon>
        <taxon>Oceanisphaera</taxon>
    </lineage>
</organism>
<dbReference type="CDD" id="cd09739">
    <property type="entry name" value="Cas6_I-F"/>
    <property type="match status" value="1"/>
</dbReference>